<dbReference type="PANTHER" id="PTHR33254:SF4">
    <property type="entry name" value="4-HYDROXY-4-METHYL-2-OXOGLUTARATE ALDOLASE 3-RELATED"/>
    <property type="match status" value="1"/>
</dbReference>
<dbReference type="InterPro" id="IPR005493">
    <property type="entry name" value="RraA/RraA-like"/>
</dbReference>
<dbReference type="CDD" id="cd16841">
    <property type="entry name" value="RraA_family"/>
    <property type="match status" value="1"/>
</dbReference>
<reference evidence="6 7" key="1">
    <citation type="submission" date="2018-09" db="EMBL/GenBank/DDBJ databases">
        <title>Genomic Encyclopedia of Type Strains, Phase III (KMG-III): the genomes of soil and plant-associated and newly described type strains.</title>
        <authorList>
            <person name="Whitman W."/>
        </authorList>
    </citation>
    <scope>NUCLEOTIDE SEQUENCE [LARGE SCALE GENOMIC DNA]</scope>
    <source>
        <strain evidence="6 7">CECT 7938</strain>
    </source>
</reference>
<name>A0A420BJZ9_SPHD1</name>
<evidence type="ECO:0000313" key="6">
    <source>
        <dbReference type="EMBL" id="RKE57048.1"/>
    </source>
</evidence>
<feature type="binding site" evidence="5">
    <location>
        <position position="135"/>
    </location>
    <ligand>
        <name>substrate</name>
    </ligand>
</feature>
<evidence type="ECO:0000313" key="7">
    <source>
        <dbReference type="Proteomes" id="UP000286246"/>
    </source>
</evidence>
<comment type="cofactor">
    <cofactor evidence="5">
        <name>Mg(2+)</name>
        <dbReference type="ChEBI" id="CHEBI:18420"/>
    </cofactor>
</comment>
<evidence type="ECO:0000256" key="3">
    <source>
        <dbReference type="ARBA" id="ARBA00029596"/>
    </source>
</evidence>
<dbReference type="SUPFAM" id="SSF89562">
    <property type="entry name" value="RraA-like"/>
    <property type="match status" value="1"/>
</dbReference>
<evidence type="ECO:0000256" key="4">
    <source>
        <dbReference type="ARBA" id="ARBA00030169"/>
    </source>
</evidence>
<dbReference type="GO" id="GO:0046872">
    <property type="term" value="F:metal ion binding"/>
    <property type="evidence" value="ECO:0007669"/>
    <property type="project" value="UniProtKB-KW"/>
</dbReference>
<protein>
    <recommendedName>
        <fullName evidence="2">Putative 4-hydroxy-4-methyl-2-oxoglutarate aldolase</fullName>
    </recommendedName>
    <alternativeName>
        <fullName evidence="3">Regulator of ribonuclease activity homolog</fullName>
    </alternativeName>
    <alternativeName>
        <fullName evidence="4">RraA-like protein</fullName>
    </alternativeName>
</protein>
<dbReference type="GO" id="GO:0008948">
    <property type="term" value="F:oxaloacetate decarboxylase activity"/>
    <property type="evidence" value="ECO:0007669"/>
    <property type="project" value="TreeGrafter"/>
</dbReference>
<dbReference type="GO" id="GO:0047443">
    <property type="term" value="F:4-hydroxy-4-methyl-2-oxoglutarate aldolase activity"/>
    <property type="evidence" value="ECO:0007669"/>
    <property type="project" value="TreeGrafter"/>
</dbReference>
<feature type="binding site" evidence="5">
    <location>
        <begin position="113"/>
        <end position="116"/>
    </location>
    <ligand>
        <name>substrate</name>
    </ligand>
</feature>
<feature type="binding site" evidence="5">
    <location>
        <position position="136"/>
    </location>
    <ligand>
        <name>Mg(2+)</name>
        <dbReference type="ChEBI" id="CHEBI:18420"/>
    </ligand>
</feature>
<dbReference type="OrthoDB" id="9784786at2"/>
<dbReference type="InterPro" id="IPR036704">
    <property type="entry name" value="RraA/RraA-like_sf"/>
</dbReference>
<evidence type="ECO:0000256" key="2">
    <source>
        <dbReference type="ARBA" id="ARBA00016549"/>
    </source>
</evidence>
<dbReference type="PANTHER" id="PTHR33254">
    <property type="entry name" value="4-HYDROXY-4-METHYL-2-OXOGLUTARATE ALDOLASE 3-RELATED"/>
    <property type="match status" value="1"/>
</dbReference>
<dbReference type="EMBL" id="RAPY01000001">
    <property type="protein sequence ID" value="RKE57048.1"/>
    <property type="molecule type" value="Genomic_DNA"/>
</dbReference>
<accession>A0A420BJZ9</accession>
<keyword evidence="5" id="KW-0479">Metal-binding</keyword>
<keyword evidence="5" id="KW-0460">Magnesium</keyword>
<comment type="caution">
    <text evidence="6">The sequence shown here is derived from an EMBL/GenBank/DDBJ whole genome shotgun (WGS) entry which is preliminary data.</text>
</comment>
<dbReference type="AlphaFoldDB" id="A0A420BJZ9"/>
<comment type="cofactor">
    <cofactor evidence="1">
        <name>a divalent metal cation</name>
        <dbReference type="ChEBI" id="CHEBI:60240"/>
    </cofactor>
</comment>
<proteinExistence type="predicted"/>
<gene>
    <name evidence="6" type="ORF">DFQ12_1924</name>
</gene>
<dbReference type="Pfam" id="PF03737">
    <property type="entry name" value="RraA-like"/>
    <property type="match status" value="1"/>
</dbReference>
<dbReference type="Gene3D" id="3.50.30.40">
    <property type="entry name" value="Ribonuclease E inhibitor RraA/RraA-like"/>
    <property type="match status" value="1"/>
</dbReference>
<dbReference type="RefSeq" id="WP_120258652.1">
    <property type="nucleotide sequence ID" value="NZ_RAPY01000001.1"/>
</dbReference>
<evidence type="ECO:0000256" key="1">
    <source>
        <dbReference type="ARBA" id="ARBA00001968"/>
    </source>
</evidence>
<sequence>MKENYLVEWANDAELFELIRKELFTAVIGDVMDKMGLFHQFLPPNIRPLKSDLFLIGRAMTVLEADVCGNAEEQSKNPVLSKAFGFMLEALDDLGPGEIYICSGSSPDYALWGEIMSARAKALGAHGAIVNGYSRDTVGILALDFPCFSMGCYAQDQAPRGKVIDWRVPIRFGNVLIKDGDMLIGDIDGVCVVPRAHEQEVFARAFEKARAEKVVLNKVMEGMAAKEAFEKYGIM</sequence>
<evidence type="ECO:0000256" key="5">
    <source>
        <dbReference type="PIRSR" id="PIRSR605493-1"/>
    </source>
</evidence>
<keyword evidence="7" id="KW-1185">Reference proteome</keyword>
<dbReference type="Proteomes" id="UP000286246">
    <property type="component" value="Unassembled WGS sequence"/>
</dbReference>
<organism evidence="6 7">
    <name type="scientific">Sphingobacterium detergens</name>
    <dbReference type="NCBI Taxonomy" id="1145106"/>
    <lineage>
        <taxon>Bacteria</taxon>
        <taxon>Pseudomonadati</taxon>
        <taxon>Bacteroidota</taxon>
        <taxon>Sphingobacteriia</taxon>
        <taxon>Sphingobacteriales</taxon>
        <taxon>Sphingobacteriaceae</taxon>
        <taxon>Sphingobacterium</taxon>
    </lineage>
</organism>